<reference evidence="3" key="1">
    <citation type="submission" date="2025-08" db="UniProtKB">
        <authorList>
            <consortium name="RefSeq"/>
        </authorList>
    </citation>
    <scope>IDENTIFICATION</scope>
</reference>
<feature type="compositionally biased region" description="Polar residues" evidence="1">
    <location>
        <begin position="127"/>
        <end position="141"/>
    </location>
</feature>
<gene>
    <name evidence="3" type="primary">LOC110284396</name>
</gene>
<feature type="region of interest" description="Disordered" evidence="1">
    <location>
        <begin position="193"/>
        <end position="214"/>
    </location>
</feature>
<evidence type="ECO:0000313" key="2">
    <source>
        <dbReference type="Proteomes" id="UP000515126"/>
    </source>
</evidence>
<feature type="compositionally biased region" description="Basic and acidic residues" evidence="1">
    <location>
        <begin position="1"/>
        <end position="10"/>
    </location>
</feature>
<keyword evidence="2" id="KW-1185">Reference proteome</keyword>
<dbReference type="GeneID" id="110284396"/>
<sequence length="387" mass="43708">MAQILRDHFKTPKKHRGRHTQVKDKEKAAQQTLPEQSQPEAWSASPPKASTRFPPRSNAYLIIGLQNELTKCGILKSMSDDEDFWKLVQEEALGVGTKEKLQKIKLKLMNPRPWPPAASRRRETKMLVSSDQDSGARQGTQDHPGREQEAVEDGPEEERKKQGPHQPGLDPPKHRGDTASLLARLTEWRKRCQQHGAAQRLPGGPEESKTMCKTRTDSQSKMYLSRLYRMYFTSLANMEFSRKLLERDGRFADMDAEHRARSLMDYMVPRERTQADVPPREPGEEDSPVPGQQPQTGPVLRFLKCQSPESPQRRPHLKTGRHRVTLCGMSKLSEHERGTLAPARGTTEHLRGKLAPARGTPDPRPTAPLTLAHVIQTHPVVEAKTAS</sequence>
<dbReference type="Proteomes" id="UP000515126">
    <property type="component" value="Chromosome 17"/>
</dbReference>
<dbReference type="AlphaFoldDB" id="A0A6P5NXC0"/>
<dbReference type="RefSeq" id="XP_021005799.1">
    <property type="nucleotide sequence ID" value="XM_021150140.1"/>
</dbReference>
<feature type="region of interest" description="Disordered" evidence="1">
    <location>
        <begin position="1"/>
        <end position="55"/>
    </location>
</feature>
<feature type="compositionally biased region" description="Basic residues" evidence="1">
    <location>
        <begin position="11"/>
        <end position="20"/>
    </location>
</feature>
<proteinExistence type="predicted"/>
<feature type="region of interest" description="Disordered" evidence="1">
    <location>
        <begin position="269"/>
        <end position="297"/>
    </location>
</feature>
<accession>A0A6P5NXC0</accession>
<feature type="compositionally biased region" description="Basic and acidic residues" evidence="1">
    <location>
        <begin position="269"/>
        <end position="282"/>
    </location>
</feature>
<dbReference type="KEGG" id="mcal:110284396"/>
<evidence type="ECO:0000313" key="3">
    <source>
        <dbReference type="RefSeq" id="XP_021005799.1"/>
    </source>
</evidence>
<feature type="compositionally biased region" description="Polar residues" evidence="1">
    <location>
        <begin position="29"/>
        <end position="40"/>
    </location>
</feature>
<protein>
    <submittedName>
        <fullName evidence="3">Uncharacterized protein LOC110284396</fullName>
    </submittedName>
</protein>
<name>A0A6P5NXC0_MUSCR</name>
<evidence type="ECO:0000256" key="1">
    <source>
        <dbReference type="SAM" id="MobiDB-lite"/>
    </source>
</evidence>
<feature type="region of interest" description="Disordered" evidence="1">
    <location>
        <begin position="108"/>
        <end position="177"/>
    </location>
</feature>
<feature type="compositionally biased region" description="Low complexity" evidence="1">
    <location>
        <begin position="288"/>
        <end position="297"/>
    </location>
</feature>
<organism evidence="2 3">
    <name type="scientific">Mus caroli</name>
    <name type="common">Ryukyu mouse</name>
    <name type="synonym">Ricefield mouse</name>
    <dbReference type="NCBI Taxonomy" id="10089"/>
    <lineage>
        <taxon>Eukaryota</taxon>
        <taxon>Metazoa</taxon>
        <taxon>Chordata</taxon>
        <taxon>Craniata</taxon>
        <taxon>Vertebrata</taxon>
        <taxon>Euteleostomi</taxon>
        <taxon>Mammalia</taxon>
        <taxon>Eutheria</taxon>
        <taxon>Euarchontoglires</taxon>
        <taxon>Glires</taxon>
        <taxon>Rodentia</taxon>
        <taxon>Myomorpha</taxon>
        <taxon>Muroidea</taxon>
        <taxon>Muridae</taxon>
        <taxon>Murinae</taxon>
        <taxon>Mus</taxon>
        <taxon>Mus</taxon>
    </lineage>
</organism>
<feature type="region of interest" description="Disordered" evidence="1">
    <location>
        <begin position="330"/>
        <end position="367"/>
    </location>
</feature>